<dbReference type="AlphaFoldDB" id="A0A061GFQ8"/>
<keyword evidence="3" id="KW-1185">Reference proteome</keyword>
<reference evidence="2 3" key="1">
    <citation type="journal article" date="2013" name="Genome Biol.">
        <title>The genome sequence of the most widely cultivated cacao type and its use to identify candidate genes regulating pod color.</title>
        <authorList>
            <person name="Motamayor J.C."/>
            <person name="Mockaitis K."/>
            <person name="Schmutz J."/>
            <person name="Haiminen N."/>
            <person name="Iii D.L."/>
            <person name="Cornejo O."/>
            <person name="Findley S.D."/>
            <person name="Zheng P."/>
            <person name="Utro F."/>
            <person name="Royaert S."/>
            <person name="Saski C."/>
            <person name="Jenkins J."/>
            <person name="Podicheti R."/>
            <person name="Zhao M."/>
            <person name="Scheffler B.E."/>
            <person name="Stack J.C."/>
            <person name="Feltus F.A."/>
            <person name="Mustiga G.M."/>
            <person name="Amores F."/>
            <person name="Phillips W."/>
            <person name="Marelli J.P."/>
            <person name="May G.D."/>
            <person name="Shapiro H."/>
            <person name="Ma J."/>
            <person name="Bustamante C.D."/>
            <person name="Schnell R.J."/>
            <person name="Main D."/>
            <person name="Gilbert D."/>
            <person name="Parida L."/>
            <person name="Kuhn D.N."/>
        </authorList>
    </citation>
    <scope>NUCLEOTIDE SEQUENCE [LARGE SCALE GENOMIC DNA]</scope>
    <source>
        <strain evidence="3">cv. Matina 1-6</strain>
    </source>
</reference>
<accession>A0A061GFQ8</accession>
<name>A0A061GFQ8_THECC</name>
<dbReference type="Pfam" id="PF00305">
    <property type="entry name" value="Lipoxygenase"/>
    <property type="match status" value="1"/>
</dbReference>
<sequence length="85" mass="9503">MAWSFGPWEATSKPECVYLGLTADVNAESPVKELVPMYVPRDEAYEELKKETIAAGKRKGQLNNLAPWRKDVSTDNAAIQTFSEI</sequence>
<dbReference type="Proteomes" id="UP000026915">
    <property type="component" value="Chromosome 6"/>
</dbReference>
<feature type="domain" description="Lipoxygenase" evidence="1">
    <location>
        <begin position="1"/>
        <end position="85"/>
    </location>
</feature>
<dbReference type="InParanoid" id="A0A061GFQ8"/>
<protein>
    <recommendedName>
        <fullName evidence="1">Lipoxygenase domain-containing protein</fullName>
    </recommendedName>
</protein>
<dbReference type="Gramene" id="EOY28238">
    <property type="protein sequence ID" value="EOY28238"/>
    <property type="gene ID" value="TCM_029864"/>
</dbReference>
<gene>
    <name evidence="2" type="ORF">TCM_029864</name>
</gene>
<dbReference type="HOGENOM" id="CLU_2517156_0_0_1"/>
<dbReference type="EMBL" id="CM001884">
    <property type="protein sequence ID" value="EOY28238.1"/>
    <property type="molecule type" value="Genomic_DNA"/>
</dbReference>
<evidence type="ECO:0000313" key="2">
    <source>
        <dbReference type="EMBL" id="EOY28238.1"/>
    </source>
</evidence>
<dbReference type="InterPro" id="IPR013819">
    <property type="entry name" value="LipOase_C"/>
</dbReference>
<dbReference type="GO" id="GO:0046872">
    <property type="term" value="F:metal ion binding"/>
    <property type="evidence" value="ECO:0007669"/>
    <property type="project" value="InterPro"/>
</dbReference>
<dbReference type="PROSITE" id="PS51393">
    <property type="entry name" value="LIPOXYGENASE_3"/>
    <property type="match status" value="1"/>
</dbReference>
<organism evidence="2 3">
    <name type="scientific">Theobroma cacao</name>
    <name type="common">Cacao</name>
    <name type="synonym">Cocoa</name>
    <dbReference type="NCBI Taxonomy" id="3641"/>
    <lineage>
        <taxon>Eukaryota</taxon>
        <taxon>Viridiplantae</taxon>
        <taxon>Streptophyta</taxon>
        <taxon>Embryophyta</taxon>
        <taxon>Tracheophyta</taxon>
        <taxon>Spermatophyta</taxon>
        <taxon>Magnoliopsida</taxon>
        <taxon>eudicotyledons</taxon>
        <taxon>Gunneridae</taxon>
        <taxon>Pentapetalae</taxon>
        <taxon>rosids</taxon>
        <taxon>malvids</taxon>
        <taxon>Malvales</taxon>
        <taxon>Malvaceae</taxon>
        <taxon>Byttnerioideae</taxon>
        <taxon>Theobroma</taxon>
    </lineage>
</organism>
<dbReference type="GO" id="GO:0016702">
    <property type="term" value="F:oxidoreductase activity, acting on single donors with incorporation of molecular oxygen, incorporation of two atoms of oxygen"/>
    <property type="evidence" value="ECO:0007669"/>
    <property type="project" value="InterPro"/>
</dbReference>
<evidence type="ECO:0000313" key="3">
    <source>
        <dbReference type="Proteomes" id="UP000026915"/>
    </source>
</evidence>
<evidence type="ECO:0000259" key="1">
    <source>
        <dbReference type="PROSITE" id="PS51393"/>
    </source>
</evidence>
<proteinExistence type="predicted"/>